<accession>A0A7K1S6C6</accession>
<evidence type="ECO:0000313" key="2">
    <source>
        <dbReference type="Proteomes" id="UP000436006"/>
    </source>
</evidence>
<dbReference type="Proteomes" id="UP000436006">
    <property type="component" value="Unassembled WGS sequence"/>
</dbReference>
<dbReference type="AlphaFoldDB" id="A0A7K1S6C6"/>
<reference evidence="1 2" key="1">
    <citation type="submission" date="2019-12" db="EMBL/GenBank/DDBJ databases">
        <title>Spirosoma sp. HMF4905 genome sequencing and assembly.</title>
        <authorList>
            <person name="Kang H."/>
            <person name="Cha I."/>
            <person name="Kim H."/>
            <person name="Joh K."/>
        </authorList>
    </citation>
    <scope>NUCLEOTIDE SEQUENCE [LARGE SCALE GENOMIC DNA]</scope>
    <source>
        <strain evidence="1 2">HMF4905</strain>
    </source>
</reference>
<dbReference type="EMBL" id="WPIN01000002">
    <property type="protein sequence ID" value="MVM29367.1"/>
    <property type="molecule type" value="Genomic_DNA"/>
</dbReference>
<proteinExistence type="predicted"/>
<keyword evidence="2" id="KW-1185">Reference proteome</keyword>
<evidence type="ECO:0000313" key="1">
    <source>
        <dbReference type="EMBL" id="MVM29367.1"/>
    </source>
</evidence>
<name>A0A7K1S6C6_9BACT</name>
<dbReference type="RefSeq" id="WP_157583640.1">
    <property type="nucleotide sequence ID" value="NZ_WPIN01000002.1"/>
</dbReference>
<protein>
    <submittedName>
        <fullName evidence="1">Uncharacterized protein</fullName>
    </submittedName>
</protein>
<comment type="caution">
    <text evidence="1">The sequence shown here is derived from an EMBL/GenBank/DDBJ whole genome shotgun (WGS) entry which is preliminary data.</text>
</comment>
<sequence>MGRPILTKQIQYNDGCTNCGRHVVDQETLTRVKSSELRSLGAQRRIDAHSQDVWWSWPRTFTSCDACNPEADD</sequence>
<organism evidence="1 2">
    <name type="scientific">Spirosoma arboris</name>
    <dbReference type="NCBI Taxonomy" id="2682092"/>
    <lineage>
        <taxon>Bacteria</taxon>
        <taxon>Pseudomonadati</taxon>
        <taxon>Bacteroidota</taxon>
        <taxon>Cytophagia</taxon>
        <taxon>Cytophagales</taxon>
        <taxon>Cytophagaceae</taxon>
        <taxon>Spirosoma</taxon>
    </lineage>
</organism>
<gene>
    <name evidence="1" type="ORF">GO755_04925</name>
</gene>